<name>A0AAE0YVY5_9GAST</name>
<evidence type="ECO:0000313" key="2">
    <source>
        <dbReference type="Proteomes" id="UP001283361"/>
    </source>
</evidence>
<dbReference type="Proteomes" id="UP001283361">
    <property type="component" value="Unassembled WGS sequence"/>
</dbReference>
<protein>
    <submittedName>
        <fullName evidence="1">Uncharacterized protein</fullName>
    </submittedName>
</protein>
<sequence length="92" mass="10377">MYQNSCSCSKFSGIFYNKWKIVQCLRAAQGKGHICFSLFLVSIASLYSTDLGPCNHPSIQYDESSSKMQATSPWLDRTRRVCVMNLLLCVKA</sequence>
<dbReference type="AlphaFoldDB" id="A0AAE0YVY5"/>
<accession>A0AAE0YVY5</accession>
<reference evidence="1" key="1">
    <citation type="journal article" date="2023" name="G3 (Bethesda)">
        <title>A reference genome for the long-term kleptoplast-retaining sea slug Elysia crispata morphotype clarki.</title>
        <authorList>
            <person name="Eastman K.E."/>
            <person name="Pendleton A.L."/>
            <person name="Shaikh M.A."/>
            <person name="Suttiyut T."/>
            <person name="Ogas R."/>
            <person name="Tomko P."/>
            <person name="Gavelis G."/>
            <person name="Widhalm J.R."/>
            <person name="Wisecaver J.H."/>
        </authorList>
    </citation>
    <scope>NUCLEOTIDE SEQUENCE</scope>
    <source>
        <strain evidence="1">ECLA1</strain>
    </source>
</reference>
<comment type="caution">
    <text evidence="1">The sequence shown here is derived from an EMBL/GenBank/DDBJ whole genome shotgun (WGS) entry which is preliminary data.</text>
</comment>
<gene>
    <name evidence="1" type="ORF">RRG08_047448</name>
</gene>
<organism evidence="1 2">
    <name type="scientific">Elysia crispata</name>
    <name type="common">lettuce slug</name>
    <dbReference type="NCBI Taxonomy" id="231223"/>
    <lineage>
        <taxon>Eukaryota</taxon>
        <taxon>Metazoa</taxon>
        <taxon>Spiralia</taxon>
        <taxon>Lophotrochozoa</taxon>
        <taxon>Mollusca</taxon>
        <taxon>Gastropoda</taxon>
        <taxon>Heterobranchia</taxon>
        <taxon>Euthyneura</taxon>
        <taxon>Panpulmonata</taxon>
        <taxon>Sacoglossa</taxon>
        <taxon>Placobranchoidea</taxon>
        <taxon>Plakobranchidae</taxon>
        <taxon>Elysia</taxon>
    </lineage>
</organism>
<proteinExistence type="predicted"/>
<evidence type="ECO:0000313" key="1">
    <source>
        <dbReference type="EMBL" id="KAK3757257.1"/>
    </source>
</evidence>
<keyword evidence="2" id="KW-1185">Reference proteome</keyword>
<dbReference type="EMBL" id="JAWDGP010005399">
    <property type="protein sequence ID" value="KAK3757257.1"/>
    <property type="molecule type" value="Genomic_DNA"/>
</dbReference>